<evidence type="ECO:0000313" key="1">
    <source>
        <dbReference type="EMBL" id="CAJ0778697.1"/>
    </source>
</evidence>
<reference evidence="1 2" key="1">
    <citation type="submission" date="2023-07" db="EMBL/GenBank/DDBJ databases">
        <authorList>
            <person name="Peeters C."/>
        </authorList>
    </citation>
    <scope>NUCLEOTIDE SEQUENCE [LARGE SCALE GENOMIC DNA]</scope>
    <source>
        <strain evidence="1 2">LMG 7141</strain>
    </source>
</reference>
<comment type="caution">
    <text evidence="1">The sequence shown here is derived from an EMBL/GenBank/DDBJ whole genome shotgun (WGS) entry which is preliminary data.</text>
</comment>
<evidence type="ECO:0000313" key="2">
    <source>
        <dbReference type="Proteomes" id="UP001189616"/>
    </source>
</evidence>
<dbReference type="Proteomes" id="UP001189616">
    <property type="component" value="Unassembled WGS sequence"/>
</dbReference>
<dbReference type="EMBL" id="CATYWO010000001">
    <property type="protein sequence ID" value="CAJ0778697.1"/>
    <property type="molecule type" value="Genomic_DNA"/>
</dbReference>
<protein>
    <submittedName>
        <fullName evidence="1">Uncharacterized protein</fullName>
    </submittedName>
</protein>
<sequence length="85" mass="9558">MEMSMIIQIAGGSIIALLGFLLSRTYGRIDSAHTELGDVRKEMTDLALQLAKDYIRRDDFQAVTDAIFKKLDRIEDKLDGKADKP</sequence>
<organism evidence="1 2">
    <name type="scientific">Ralstonia condita</name>
    <dbReference type="NCBI Taxonomy" id="3058600"/>
    <lineage>
        <taxon>Bacteria</taxon>
        <taxon>Pseudomonadati</taxon>
        <taxon>Pseudomonadota</taxon>
        <taxon>Betaproteobacteria</taxon>
        <taxon>Burkholderiales</taxon>
        <taxon>Burkholderiaceae</taxon>
        <taxon>Ralstonia</taxon>
    </lineage>
</organism>
<proteinExistence type="predicted"/>
<name>A0ABM9J0T2_9RALS</name>
<gene>
    <name evidence="1" type="ORF">LMG7141_00788</name>
</gene>
<keyword evidence="2" id="KW-1185">Reference proteome</keyword>
<accession>A0ABM9J0T2</accession>